<dbReference type="WBParaSite" id="Hba_15488">
    <property type="protein sequence ID" value="Hba_15488"/>
    <property type="gene ID" value="Hba_15488"/>
</dbReference>
<accession>A0A1I7XD73</accession>
<dbReference type="Proteomes" id="UP000095283">
    <property type="component" value="Unplaced"/>
</dbReference>
<keyword evidence="1" id="KW-1185">Reference proteome</keyword>
<sequence length="61" mass="7179">MDGIQSLRRTSDEVDANAKLMHMIRSGHTWNKATRITPQLFYLQLYSQWIASDCEKLWLPL</sequence>
<evidence type="ECO:0000313" key="1">
    <source>
        <dbReference type="Proteomes" id="UP000095283"/>
    </source>
</evidence>
<name>A0A1I7XD73_HETBA</name>
<proteinExistence type="predicted"/>
<reference evidence="2" key="1">
    <citation type="submission" date="2016-11" db="UniProtKB">
        <authorList>
            <consortium name="WormBaseParasite"/>
        </authorList>
    </citation>
    <scope>IDENTIFICATION</scope>
</reference>
<organism evidence="1 2">
    <name type="scientific">Heterorhabditis bacteriophora</name>
    <name type="common">Entomopathogenic nematode worm</name>
    <dbReference type="NCBI Taxonomy" id="37862"/>
    <lineage>
        <taxon>Eukaryota</taxon>
        <taxon>Metazoa</taxon>
        <taxon>Ecdysozoa</taxon>
        <taxon>Nematoda</taxon>
        <taxon>Chromadorea</taxon>
        <taxon>Rhabditida</taxon>
        <taxon>Rhabditina</taxon>
        <taxon>Rhabditomorpha</taxon>
        <taxon>Strongyloidea</taxon>
        <taxon>Heterorhabditidae</taxon>
        <taxon>Heterorhabditis</taxon>
    </lineage>
</organism>
<evidence type="ECO:0000313" key="2">
    <source>
        <dbReference type="WBParaSite" id="Hba_15488"/>
    </source>
</evidence>
<dbReference type="AlphaFoldDB" id="A0A1I7XD73"/>
<protein>
    <submittedName>
        <fullName evidence="2">FSA_C domain-containing protein</fullName>
    </submittedName>
</protein>